<dbReference type="GO" id="GO:0016020">
    <property type="term" value="C:membrane"/>
    <property type="evidence" value="ECO:0007669"/>
    <property type="project" value="InterPro"/>
</dbReference>
<dbReference type="InterPro" id="IPR015919">
    <property type="entry name" value="Cadherin-like_sf"/>
</dbReference>
<evidence type="ECO:0000313" key="3">
    <source>
        <dbReference type="Proteomes" id="UP000182409"/>
    </source>
</evidence>
<sequence length="2036" mass="198069">MEIPRSLSAADAALNMRVNHPSLTFVPSAVRSRTLWTTRQTRQVLSVLLLLLLSSFMGFLAGCGGGGYAGTGITSLSKSTATIDAGQSFSIAAANPGNLPLTWTLTGPACSGATCGTLSASDSASSTVYTAPATVTTQMTVTLSATVSGTQSTKVVVITVNPALAITGTTPSGVVGAAYSATLGTTGGTPTVTMSLVGGTLPAGLTFDPSTGKITGTPTAAGTSNFTIQAVDHSDVVATVTSLRQITIGTAGATLSVTGTPPAGVVGTAYSYALLASGGTSPYTWGITSGALPAGLTLSSTGVISGTPTTAGTSSFVATATDAAGNKAGSSFGIVITAAVPTGTLTITTGTLPNGTINVPYSSVIGVSGGTGPYTCTIVSGTLPAGLSLGAGCAVTGTPTVTGTSALGVHVTDSSNPALSTTGNVSITIGASTLGITSGTLPAGTVGTVYTATIPVTGGTSPYTCTLTSGTLPAGLTLGAGCTVTGTPTTAGTSTATITIKDASNPQQTITPSISITIAPSAMSVTSGTLPSGTVGTVYTATIPVTGGTGPYTCTLASGTLPAGLTLGAGCTVTGTPTTAGTSTPTITIHDSENPPQTITPAISVTINPSTLVISNGTLPNGTVGTVYSAPIPVTGGTSPYTCTLTSGTLPAGLTLGAGCTVTGTPTTSGVSTPTITIKDSSSTQQTITPTISITIAPATLSLTSGTLPNGTVGTVYSASLPITGGTAPYTCTVTSGTLPAGLTLGTGCTVTGTPTTAGTSTPTITIHDSENPAQTITPTVSITIAPATMTLTTGTLPNGMVGTVYSAPLPITGGTAPYTCTLTGGALPAGLTLGAGCTVTGTPTTAGTSTPTITIHDSANPAQTITPTISITIDPSNFRVTNGTLPDGTVGIVYSQLIPIVGGTSPYTCALASGAMPPGLTVNANCTVTGTPSAAGTFSPTLTIHDSSNPQQTITSALSITINPSALAVSNGTLPAGTVGTLYNATIPVTGGTAPYACTLTGGTLPAGLTLGANCAVTGTPTTAGTSTPTITIHDSSTTQQTITPTISITINPAALTVGTGSLPGGTVGVVYTQPIPVTGGTGPYTCTLTSGTLPTGLTLGAGCTVTGTPTTPGTSTPVITIHDSGNPTQTITPTISITISPAPLVLGTGALPNGTVGTVYTATLPVSGGTSPYTCTLGGGTLPAGLALGAGCTVTGTPTTAGTSTPTINVSDSSNPALTTSGPASITIVAAPPTLVISSPPPATVNVPYTGTIPVTGGTGPYTCQVVSGTVPGLTVNANCSITGTPTTTGSTPISVTVTDSSQPPATKTGTTTITVNAATTTLTLTSPATATVTVPYTGTIGVTGGTGPYTCAAPAGTMPAGLTLNANCSVTGTPTVVAVTPVNVTATDSASPANVTTAPVTITVQAIPALTLTGSLPNATVGVAYTQTLQAAGGVGPYTYAVTAGALPAGLTLATNGTVSGTPTAPGASSFTVTATDSEGTPQTASLPLVLLVVYPTTPDDAKLKGPYAYLFTGNDDVLLGILAYRTATAASFTADGTGVISAGEMDSNHQTSTATGNTIATNEFVGTYTIGTDLRGSLTLSTLNADGTVQSNTTYAIALRAPVSPVTISSTASMTLADTNLLASSKGSGTIMLQDATKFAAGLTGSYVFGLQGDAPCFPTCTLGLVAGPAASVGQFTATAGTISGTGDANLAATNYPQSTLAGSFGAADANGRLQLSMTTSGLAGVAFPTDYAVYVVDSSHLFVVSTDKHSSFVLQAGTAQLQTQATYNNASMNAPFVGYENSPVNPGLVGATLQSVASLSSATIFRGTGNGNGTCTTTNVDTGGTTGLVNSIVGAVGGGAPLIGGLLGTYQSLGNSNCAVTSNGRVVLNYPAPSSLLTSILGLLGVQAVAPAPRIVYLVSPNTGYFLESSYAGVGNIEAQVGAPFTTATLNGKFLYNQVPASTIATISSSGELTADGAGHTISTLDENIGVGSLNVLSLGVTGADTYTLTDGVAGRYTLGNYGTVYAISPGRFVLLQTDAVGTSPYIALLY</sequence>
<dbReference type="EMBL" id="FNSD01000001">
    <property type="protein sequence ID" value="SEC13676.1"/>
    <property type="molecule type" value="Genomic_DNA"/>
</dbReference>
<dbReference type="RefSeq" id="WP_083350530.1">
    <property type="nucleotide sequence ID" value="NZ_FNSD01000001.1"/>
</dbReference>
<dbReference type="PANTHER" id="PTHR37494">
    <property type="entry name" value="HEMAGGLUTININ"/>
    <property type="match status" value="1"/>
</dbReference>
<reference evidence="2 3" key="1">
    <citation type="submission" date="2016-10" db="EMBL/GenBank/DDBJ databases">
        <authorList>
            <person name="de Groot N.N."/>
        </authorList>
    </citation>
    <scope>NUCLEOTIDE SEQUENCE [LARGE SCALE GENOMIC DNA]</scope>
    <source>
        <strain evidence="2 3">AB35.6</strain>
    </source>
</reference>
<feature type="transmembrane region" description="Helical" evidence="1">
    <location>
        <begin position="44"/>
        <end position="69"/>
    </location>
</feature>
<accession>A0A1H4Q1Z3</accession>
<keyword evidence="1" id="KW-0472">Membrane</keyword>
<protein>
    <submittedName>
        <fullName evidence="2">Putative Ig domain-containing protein</fullName>
    </submittedName>
</protein>
<dbReference type="Proteomes" id="UP000182409">
    <property type="component" value="Unassembled WGS sequence"/>
</dbReference>
<dbReference type="OrthoDB" id="98106at2"/>
<gene>
    <name evidence="2" type="ORF">SAMN05443244_2744</name>
</gene>
<evidence type="ECO:0000313" key="2">
    <source>
        <dbReference type="EMBL" id="SEC13676.1"/>
    </source>
</evidence>
<proteinExistence type="predicted"/>
<organism evidence="2 3">
    <name type="scientific">Terriglobus roseus</name>
    <dbReference type="NCBI Taxonomy" id="392734"/>
    <lineage>
        <taxon>Bacteria</taxon>
        <taxon>Pseudomonadati</taxon>
        <taxon>Acidobacteriota</taxon>
        <taxon>Terriglobia</taxon>
        <taxon>Terriglobales</taxon>
        <taxon>Acidobacteriaceae</taxon>
        <taxon>Terriglobus</taxon>
    </lineage>
</organism>
<dbReference type="GO" id="GO:0005509">
    <property type="term" value="F:calcium ion binding"/>
    <property type="evidence" value="ECO:0007669"/>
    <property type="project" value="InterPro"/>
</dbReference>
<keyword evidence="1" id="KW-0812">Transmembrane</keyword>
<dbReference type="Pfam" id="PF05345">
    <property type="entry name" value="He_PIG"/>
    <property type="match status" value="14"/>
</dbReference>
<name>A0A1H4Q1Z3_9BACT</name>
<dbReference type="PANTHER" id="PTHR37494:SF1">
    <property type="entry name" value="STAPHYLOCOCCUS AUREUS SURFACE PROTEIN A"/>
    <property type="match status" value="1"/>
</dbReference>
<evidence type="ECO:0000256" key="1">
    <source>
        <dbReference type="SAM" id="Phobius"/>
    </source>
</evidence>
<dbReference type="SUPFAM" id="SSF49313">
    <property type="entry name" value="Cadherin-like"/>
    <property type="match status" value="3"/>
</dbReference>
<dbReference type="InterPro" id="IPR013783">
    <property type="entry name" value="Ig-like_fold"/>
</dbReference>
<dbReference type="Gene3D" id="2.60.40.10">
    <property type="entry name" value="Immunoglobulins"/>
    <property type="match status" value="15"/>
</dbReference>
<keyword evidence="1" id="KW-1133">Transmembrane helix</keyword>